<protein>
    <recommendedName>
        <fullName evidence="8">Glycosyl transferase family 1 domain-containing protein</fullName>
    </recommendedName>
</protein>
<sequence>MLIWYYTLSTFISMNILQIIPGSGGSFYCGNCLRDDKFHLAMKKQGHEVTKLPMYLPLFSDEHDLNEIPVFYGAISIYLKQLYPVFRHAPAWMDRLLNSGPMLKLAAGMAGSTNAKGLEEMTVSMLMGEEGKQKEELNRMVSWMAEYLKPDVIHLSNALLLGLAPKLKKEFPNAILVCSLQDEDVWVDAMKDSFRDKIWALMSTKAEYLDAFIAVSNFYAEVSLEKMNIPKEKVFINHLGVDPNEYTYATPHTKDRNIGYISRMCEGNGFDIIVDAFIELKKDTACQDVKLIVTGGSTGDDKPLLKQVRQKLKEERLLEQVEFHEDFNGEGRHEFFKKVKLISVPVRNGEAFGLYLLESMASGVPVVQPNLGAFAEIIEKSKGGIIYENNTSEELALTLKELLNNENKIQELAASGRKAVEKEFNIYTKTDYLINIYEQLLAKN</sequence>
<dbReference type="AlphaFoldDB" id="A0A2N3IDR0"/>
<dbReference type="Pfam" id="PF00534">
    <property type="entry name" value="Glycos_transf_1"/>
    <property type="match status" value="1"/>
</dbReference>
<evidence type="ECO:0000256" key="1">
    <source>
        <dbReference type="ARBA" id="ARBA00009481"/>
    </source>
</evidence>
<evidence type="ECO:0000256" key="3">
    <source>
        <dbReference type="ARBA" id="ARBA00022679"/>
    </source>
</evidence>
<comment type="caution">
    <text evidence="6">The sequence shown here is derived from an EMBL/GenBank/DDBJ whole genome shotgun (WGS) entry which is preliminary data.</text>
</comment>
<evidence type="ECO:0000313" key="6">
    <source>
        <dbReference type="EMBL" id="PKQ68447.1"/>
    </source>
</evidence>
<evidence type="ECO:0000256" key="2">
    <source>
        <dbReference type="ARBA" id="ARBA00022676"/>
    </source>
</evidence>
<proteinExistence type="inferred from homology"/>
<keyword evidence="3" id="KW-0808">Transferase</keyword>
<keyword evidence="2" id="KW-0328">Glycosyltransferase</keyword>
<dbReference type="InterPro" id="IPR001296">
    <property type="entry name" value="Glyco_trans_1"/>
</dbReference>
<dbReference type="PANTHER" id="PTHR12526:SF640">
    <property type="entry name" value="COLANIC ACID BIOSYNTHESIS GLYCOSYLTRANSFERASE WCAL-RELATED"/>
    <property type="match status" value="1"/>
</dbReference>
<keyword evidence="7" id="KW-1185">Reference proteome</keyword>
<dbReference type="Gene3D" id="3.40.50.2000">
    <property type="entry name" value="Glycogen Phosphorylase B"/>
    <property type="match status" value="2"/>
</dbReference>
<organism evidence="6 7">
    <name type="scientific">Labilibaculum manganireducens</name>
    <dbReference type="NCBI Taxonomy" id="1940525"/>
    <lineage>
        <taxon>Bacteria</taxon>
        <taxon>Pseudomonadati</taxon>
        <taxon>Bacteroidota</taxon>
        <taxon>Bacteroidia</taxon>
        <taxon>Marinilabiliales</taxon>
        <taxon>Marinifilaceae</taxon>
        <taxon>Labilibaculum</taxon>
    </lineage>
</organism>
<feature type="domain" description="Glycosyltransferase subfamily 4-like N-terminal" evidence="5">
    <location>
        <begin position="138"/>
        <end position="244"/>
    </location>
</feature>
<dbReference type="PANTHER" id="PTHR12526">
    <property type="entry name" value="GLYCOSYLTRANSFERASE"/>
    <property type="match status" value="1"/>
</dbReference>
<reference evidence="6 7" key="1">
    <citation type="journal article" date="2017" name="Front. Microbiol.">
        <title>Labilibaculum manganireducens gen. nov., sp. nov. and Labilibaculum filiforme sp. nov., Novel Bacteroidetes Isolated from Subsurface Sediments of the Baltic Sea.</title>
        <authorList>
            <person name="Vandieken V."/>
            <person name="Marshall I.P."/>
            <person name="Niemann H."/>
            <person name="Engelen B."/>
            <person name="Cypionka H."/>
        </authorList>
    </citation>
    <scope>NUCLEOTIDE SEQUENCE [LARGE SCALE GENOMIC DNA]</scope>
    <source>
        <strain evidence="6 7">59.10-2M</strain>
    </source>
</reference>
<feature type="domain" description="Glycosyl transferase family 1" evidence="4">
    <location>
        <begin position="253"/>
        <end position="418"/>
    </location>
</feature>
<dbReference type="Pfam" id="PF13439">
    <property type="entry name" value="Glyco_transf_4"/>
    <property type="match status" value="1"/>
</dbReference>
<evidence type="ECO:0000259" key="4">
    <source>
        <dbReference type="Pfam" id="PF00534"/>
    </source>
</evidence>
<gene>
    <name evidence="6" type="ORF">BZG01_04330</name>
</gene>
<dbReference type="CDD" id="cd03801">
    <property type="entry name" value="GT4_PimA-like"/>
    <property type="match status" value="1"/>
</dbReference>
<name>A0A2N3IDR0_9BACT</name>
<evidence type="ECO:0000313" key="7">
    <source>
        <dbReference type="Proteomes" id="UP000233618"/>
    </source>
</evidence>
<evidence type="ECO:0008006" key="8">
    <source>
        <dbReference type="Google" id="ProtNLM"/>
    </source>
</evidence>
<evidence type="ECO:0000259" key="5">
    <source>
        <dbReference type="Pfam" id="PF13439"/>
    </source>
</evidence>
<dbReference type="SUPFAM" id="SSF53756">
    <property type="entry name" value="UDP-Glycosyltransferase/glycogen phosphorylase"/>
    <property type="match status" value="1"/>
</dbReference>
<dbReference type="InterPro" id="IPR028098">
    <property type="entry name" value="Glyco_trans_4-like_N"/>
</dbReference>
<dbReference type="EMBL" id="MVDE01000004">
    <property type="protein sequence ID" value="PKQ68447.1"/>
    <property type="molecule type" value="Genomic_DNA"/>
</dbReference>
<dbReference type="Proteomes" id="UP000233618">
    <property type="component" value="Unassembled WGS sequence"/>
</dbReference>
<accession>A0A2N3IDR0</accession>
<dbReference type="GO" id="GO:0016757">
    <property type="term" value="F:glycosyltransferase activity"/>
    <property type="evidence" value="ECO:0007669"/>
    <property type="project" value="UniProtKB-KW"/>
</dbReference>
<comment type="similarity">
    <text evidence="1">Belongs to the glycosyltransferase group 1 family. Glycosyltransferase 4 subfamily.</text>
</comment>